<comment type="caution">
    <text evidence="2">The sequence shown here is derived from an EMBL/GenBank/DDBJ whole genome shotgun (WGS) entry which is preliminary data.</text>
</comment>
<dbReference type="EMBL" id="CAUYUJ010021993">
    <property type="protein sequence ID" value="CAK0908333.1"/>
    <property type="molecule type" value="Genomic_DNA"/>
</dbReference>
<proteinExistence type="predicted"/>
<accession>A0ABN9Y6W9</accession>
<dbReference type="Proteomes" id="UP001189429">
    <property type="component" value="Unassembled WGS sequence"/>
</dbReference>
<feature type="region of interest" description="Disordered" evidence="1">
    <location>
        <begin position="119"/>
        <end position="193"/>
    </location>
</feature>
<protein>
    <submittedName>
        <fullName evidence="2">Uncharacterized protein</fullName>
    </submittedName>
</protein>
<feature type="compositionally biased region" description="Basic residues" evidence="1">
    <location>
        <begin position="157"/>
        <end position="181"/>
    </location>
</feature>
<feature type="compositionally biased region" description="Low complexity" evidence="1">
    <location>
        <begin position="182"/>
        <end position="193"/>
    </location>
</feature>
<organism evidence="2 3">
    <name type="scientific">Prorocentrum cordatum</name>
    <dbReference type="NCBI Taxonomy" id="2364126"/>
    <lineage>
        <taxon>Eukaryota</taxon>
        <taxon>Sar</taxon>
        <taxon>Alveolata</taxon>
        <taxon>Dinophyceae</taxon>
        <taxon>Prorocentrales</taxon>
        <taxon>Prorocentraceae</taxon>
        <taxon>Prorocentrum</taxon>
    </lineage>
</organism>
<gene>
    <name evidence="2" type="ORF">PCOR1329_LOCUS83034</name>
</gene>
<name>A0ABN9Y6W9_9DINO</name>
<evidence type="ECO:0000256" key="1">
    <source>
        <dbReference type="SAM" id="MobiDB-lite"/>
    </source>
</evidence>
<keyword evidence="3" id="KW-1185">Reference proteome</keyword>
<evidence type="ECO:0000313" key="3">
    <source>
        <dbReference type="Proteomes" id="UP001189429"/>
    </source>
</evidence>
<sequence length="193" mass="21457">MAGVAMDVAQFQREWAVAEGQGKPWLDAAAGGEAMPRAPRKTAQAASLLLRLTRALPRADLLRGMLEQLAEELVPAIYRDWPAHASLGDLSEADLQAESIDNMTPYFALVAGHRCLREETGNEERGRRRRPRGPGPPWATWRPWRRSSPACGGSSTPRRRGGRRRSAPRPPPRRGWRRSRARGPSSRGRPARC</sequence>
<evidence type="ECO:0000313" key="2">
    <source>
        <dbReference type="EMBL" id="CAK0908333.1"/>
    </source>
</evidence>
<reference evidence="2" key="1">
    <citation type="submission" date="2023-10" db="EMBL/GenBank/DDBJ databases">
        <authorList>
            <person name="Chen Y."/>
            <person name="Shah S."/>
            <person name="Dougan E. K."/>
            <person name="Thang M."/>
            <person name="Chan C."/>
        </authorList>
    </citation>
    <scope>NUCLEOTIDE SEQUENCE [LARGE SCALE GENOMIC DNA]</scope>
</reference>